<evidence type="ECO:0000313" key="3">
    <source>
        <dbReference type="Proteomes" id="UP001177003"/>
    </source>
</evidence>
<keyword evidence="3" id="KW-1185">Reference proteome</keyword>
<reference evidence="2" key="1">
    <citation type="submission" date="2023-04" db="EMBL/GenBank/DDBJ databases">
        <authorList>
            <person name="Vijverberg K."/>
            <person name="Xiong W."/>
            <person name="Schranz E."/>
        </authorList>
    </citation>
    <scope>NUCLEOTIDE SEQUENCE</scope>
</reference>
<dbReference type="Proteomes" id="UP001177003">
    <property type="component" value="Chromosome 9"/>
</dbReference>
<name>A0AA36A2S8_LACSI</name>
<feature type="region of interest" description="Disordered" evidence="1">
    <location>
        <begin position="1"/>
        <end position="23"/>
    </location>
</feature>
<feature type="compositionally biased region" description="Basic residues" evidence="1">
    <location>
        <begin position="1"/>
        <end position="11"/>
    </location>
</feature>
<protein>
    <submittedName>
        <fullName evidence="2">Uncharacterized protein</fullName>
    </submittedName>
</protein>
<dbReference type="EMBL" id="OX465085">
    <property type="protein sequence ID" value="CAI9302913.1"/>
    <property type="molecule type" value="Genomic_DNA"/>
</dbReference>
<sequence>MEKLRQHHRTEKQRASFPNESLNLGRGIRFKPSSVQNLVKLAASSTNHTPNFDYNFSNHDYSYMNNWSNQEDDNEDRYLDDSTFNEPLIHPVYKNHKSSPFTGGVCIKR</sequence>
<dbReference type="AlphaFoldDB" id="A0AA36A2S8"/>
<accession>A0AA36A2S8</accession>
<gene>
    <name evidence="2" type="ORF">LSALG_LOCUS41377</name>
</gene>
<evidence type="ECO:0000256" key="1">
    <source>
        <dbReference type="SAM" id="MobiDB-lite"/>
    </source>
</evidence>
<organism evidence="2 3">
    <name type="scientific">Lactuca saligna</name>
    <name type="common">Willowleaf lettuce</name>
    <dbReference type="NCBI Taxonomy" id="75948"/>
    <lineage>
        <taxon>Eukaryota</taxon>
        <taxon>Viridiplantae</taxon>
        <taxon>Streptophyta</taxon>
        <taxon>Embryophyta</taxon>
        <taxon>Tracheophyta</taxon>
        <taxon>Spermatophyta</taxon>
        <taxon>Magnoliopsida</taxon>
        <taxon>eudicotyledons</taxon>
        <taxon>Gunneridae</taxon>
        <taxon>Pentapetalae</taxon>
        <taxon>asterids</taxon>
        <taxon>campanulids</taxon>
        <taxon>Asterales</taxon>
        <taxon>Asteraceae</taxon>
        <taxon>Cichorioideae</taxon>
        <taxon>Cichorieae</taxon>
        <taxon>Lactucinae</taxon>
        <taxon>Lactuca</taxon>
    </lineage>
</organism>
<proteinExistence type="predicted"/>
<evidence type="ECO:0000313" key="2">
    <source>
        <dbReference type="EMBL" id="CAI9302913.1"/>
    </source>
</evidence>